<dbReference type="AlphaFoldDB" id="A0A5B7JSL6"/>
<name>A0A5B7JSL6_PORTR</name>
<feature type="region of interest" description="Disordered" evidence="1">
    <location>
        <begin position="42"/>
        <end position="63"/>
    </location>
</feature>
<accession>A0A5B7JSL6</accession>
<sequence>MGAAASSSRDLSRLGEDVPGSPLIPGNASVIYVHWPSDLGKCGGWGRKEGRDRGGEEGVKASC</sequence>
<dbReference type="Proteomes" id="UP000324222">
    <property type="component" value="Unassembled WGS sequence"/>
</dbReference>
<gene>
    <name evidence="2" type="ORF">E2C01_093197</name>
</gene>
<evidence type="ECO:0000313" key="2">
    <source>
        <dbReference type="EMBL" id="MPC97859.1"/>
    </source>
</evidence>
<evidence type="ECO:0000256" key="1">
    <source>
        <dbReference type="SAM" id="MobiDB-lite"/>
    </source>
</evidence>
<reference evidence="2 3" key="1">
    <citation type="submission" date="2019-05" db="EMBL/GenBank/DDBJ databases">
        <title>Another draft genome of Portunus trituberculatus and its Hox gene families provides insights of decapod evolution.</title>
        <authorList>
            <person name="Jeong J.-H."/>
            <person name="Song I."/>
            <person name="Kim S."/>
            <person name="Choi T."/>
            <person name="Kim D."/>
            <person name="Ryu S."/>
            <person name="Kim W."/>
        </authorList>
    </citation>
    <scope>NUCLEOTIDE SEQUENCE [LARGE SCALE GENOMIC DNA]</scope>
    <source>
        <tissue evidence="2">Muscle</tissue>
    </source>
</reference>
<evidence type="ECO:0000313" key="3">
    <source>
        <dbReference type="Proteomes" id="UP000324222"/>
    </source>
</evidence>
<keyword evidence="3" id="KW-1185">Reference proteome</keyword>
<dbReference type="EMBL" id="VSRR010111751">
    <property type="protein sequence ID" value="MPC97859.1"/>
    <property type="molecule type" value="Genomic_DNA"/>
</dbReference>
<feature type="region of interest" description="Disordered" evidence="1">
    <location>
        <begin position="1"/>
        <end position="25"/>
    </location>
</feature>
<feature type="compositionally biased region" description="Basic and acidic residues" evidence="1">
    <location>
        <begin position="46"/>
        <end position="63"/>
    </location>
</feature>
<comment type="caution">
    <text evidence="2">The sequence shown here is derived from an EMBL/GenBank/DDBJ whole genome shotgun (WGS) entry which is preliminary data.</text>
</comment>
<proteinExistence type="predicted"/>
<organism evidence="2 3">
    <name type="scientific">Portunus trituberculatus</name>
    <name type="common">Swimming crab</name>
    <name type="synonym">Neptunus trituberculatus</name>
    <dbReference type="NCBI Taxonomy" id="210409"/>
    <lineage>
        <taxon>Eukaryota</taxon>
        <taxon>Metazoa</taxon>
        <taxon>Ecdysozoa</taxon>
        <taxon>Arthropoda</taxon>
        <taxon>Crustacea</taxon>
        <taxon>Multicrustacea</taxon>
        <taxon>Malacostraca</taxon>
        <taxon>Eumalacostraca</taxon>
        <taxon>Eucarida</taxon>
        <taxon>Decapoda</taxon>
        <taxon>Pleocyemata</taxon>
        <taxon>Brachyura</taxon>
        <taxon>Eubrachyura</taxon>
        <taxon>Portunoidea</taxon>
        <taxon>Portunidae</taxon>
        <taxon>Portuninae</taxon>
        <taxon>Portunus</taxon>
    </lineage>
</organism>
<protein>
    <submittedName>
        <fullName evidence="2">Uncharacterized protein</fullName>
    </submittedName>
</protein>